<evidence type="ECO:0000313" key="13">
    <source>
        <dbReference type="EMBL" id="QKN23777.1"/>
    </source>
</evidence>
<reference evidence="15 16" key="1">
    <citation type="submission" date="2019-11" db="EMBL/GenBank/DDBJ databases">
        <authorList>
            <person name="Ren C."/>
            <person name="Wang H."/>
            <person name="Xu Y."/>
        </authorList>
    </citation>
    <scope>NUCLEOTIDE SEQUENCE [LARGE SCALE GENOMIC DNA]</scope>
    <source>
        <strain evidence="16">JNU-WLY1368</strain>
        <strain evidence="13 15">LBM 19010</strain>
    </source>
</reference>
<keyword evidence="4 10" id="KW-0808">Transferase</keyword>
<dbReference type="EMBL" id="CP046051">
    <property type="protein sequence ID" value="QKN23777.1"/>
    <property type="molecule type" value="Genomic_DNA"/>
</dbReference>
<organism evidence="13 15">
    <name type="scientific">Caproicibacterium lactatifermentans</name>
    <dbReference type="NCBI Taxonomy" id="2666138"/>
    <lineage>
        <taxon>Bacteria</taxon>
        <taxon>Bacillati</taxon>
        <taxon>Bacillota</taxon>
        <taxon>Clostridia</taxon>
        <taxon>Eubacteriales</taxon>
        <taxon>Oscillospiraceae</taxon>
        <taxon>Caproicibacterium</taxon>
    </lineage>
</organism>
<evidence type="ECO:0000256" key="4">
    <source>
        <dbReference type="ARBA" id="ARBA00022679"/>
    </source>
</evidence>
<gene>
    <name evidence="13" type="ORF">GJQ69_04350</name>
    <name evidence="14" type="ORF">GKP14_00225</name>
</gene>
<reference evidence="14" key="2">
    <citation type="journal article" date="2021" name="Appl. Environ. Microbiol.">
        <title>Adaptability of a Caproate-Producing Bacterium Contributes to Its Dominance in an Anaerobic Fermentation System.</title>
        <authorList>
            <person name="Wang H."/>
            <person name="Gu Y."/>
            <person name="Zhou W."/>
            <person name="Zhao D."/>
            <person name="Qiao Z."/>
            <person name="Zheng J."/>
            <person name="Gao J."/>
            <person name="Chen X."/>
            <person name="Ren C."/>
            <person name="Xu Y."/>
        </authorList>
    </citation>
    <scope>NUCLEOTIDE SEQUENCE</scope>
    <source>
        <strain evidence="14">JNU-WLY1368</strain>
    </source>
</reference>
<evidence type="ECO:0000313" key="15">
    <source>
        <dbReference type="Proteomes" id="UP000501316"/>
    </source>
</evidence>
<keyword evidence="3 10" id="KW-0285">Flavoprotein</keyword>
<dbReference type="RefSeq" id="WP_086035896.1">
    <property type="nucleotide sequence ID" value="NZ_CP046051.1"/>
</dbReference>
<proteinExistence type="inferred from homology"/>
<comment type="catalytic activity">
    <reaction evidence="9 10">
        <text>L-threonyl-[protein] + FAD = FMN-L-threonyl-[protein] + AMP + H(+)</text>
        <dbReference type="Rhea" id="RHEA:36847"/>
        <dbReference type="Rhea" id="RHEA-COMP:11060"/>
        <dbReference type="Rhea" id="RHEA-COMP:11061"/>
        <dbReference type="ChEBI" id="CHEBI:15378"/>
        <dbReference type="ChEBI" id="CHEBI:30013"/>
        <dbReference type="ChEBI" id="CHEBI:57692"/>
        <dbReference type="ChEBI" id="CHEBI:74257"/>
        <dbReference type="ChEBI" id="CHEBI:456215"/>
        <dbReference type="EC" id="2.7.1.180"/>
    </reaction>
</comment>
<comment type="similarity">
    <text evidence="10">Belongs to the ApbE family.</text>
</comment>
<evidence type="ECO:0000256" key="10">
    <source>
        <dbReference type="PIRNR" id="PIRNR006268"/>
    </source>
</evidence>
<evidence type="ECO:0000256" key="2">
    <source>
        <dbReference type="ARBA" id="ARBA00016337"/>
    </source>
</evidence>
<evidence type="ECO:0000256" key="1">
    <source>
        <dbReference type="ARBA" id="ARBA00011955"/>
    </source>
</evidence>
<dbReference type="AlphaFoldDB" id="A0A859DP21"/>
<evidence type="ECO:0000256" key="12">
    <source>
        <dbReference type="SAM" id="Phobius"/>
    </source>
</evidence>
<dbReference type="PANTHER" id="PTHR30040:SF2">
    <property type="entry name" value="FAD:PROTEIN FMN TRANSFERASE"/>
    <property type="match status" value="1"/>
</dbReference>
<feature type="binding site" evidence="11">
    <location>
        <position position="178"/>
    </location>
    <ligand>
        <name>Mg(2+)</name>
        <dbReference type="ChEBI" id="CHEBI:18420"/>
    </ligand>
</feature>
<evidence type="ECO:0000256" key="8">
    <source>
        <dbReference type="ARBA" id="ARBA00031306"/>
    </source>
</evidence>
<evidence type="ECO:0000256" key="7">
    <source>
        <dbReference type="ARBA" id="ARBA00022842"/>
    </source>
</evidence>
<keyword evidence="12" id="KW-0472">Membrane</keyword>
<feature type="binding site" evidence="11">
    <location>
        <position position="295"/>
    </location>
    <ligand>
        <name>Mg(2+)</name>
        <dbReference type="ChEBI" id="CHEBI:18420"/>
    </ligand>
</feature>
<evidence type="ECO:0000256" key="9">
    <source>
        <dbReference type="ARBA" id="ARBA00048540"/>
    </source>
</evidence>
<dbReference type="Proteomes" id="UP000501316">
    <property type="component" value="Chromosome"/>
</dbReference>
<sequence length="351" mass="37393">MSKQKKIVVTLSCILAGVVVVLAVLWARYGYRAQSYSNTSYAMGTYIQQTTYGKEAQAAATAGAQAVTDLEDKISWRVDNSDIANLNNAAGTVWKTQDSYTISLLQMSLKLAQQTDGAFDPTVLPLTALWDFDGKKHVPTAAELKSILPRINYKDLRINTKDNTASLKMHYEGVDLGSIGKGAACDKVVEAYSKKKIQAAVVAAGGSIGLYGNKPDGSGWSVAVRDPKTNDSNAGSVGLLSLEGGQYVSTSGTYEKAFTQNGKTYHHLLNPKTGIPESNGLVSVTIVCKNGALSDGLSTACFVLGKEKGSALAKSYGAETIYIDTAGNVTVSPGLKNRFQLTNTTSYRLMK</sequence>
<dbReference type="EMBL" id="CP046161">
    <property type="protein sequence ID" value="QKO29587.1"/>
    <property type="molecule type" value="Genomic_DNA"/>
</dbReference>
<dbReference type="PANTHER" id="PTHR30040">
    <property type="entry name" value="THIAMINE BIOSYNTHESIS LIPOPROTEIN APBE"/>
    <property type="match status" value="1"/>
</dbReference>
<feature type="binding site" evidence="11">
    <location>
        <position position="299"/>
    </location>
    <ligand>
        <name>Mg(2+)</name>
        <dbReference type="ChEBI" id="CHEBI:18420"/>
    </ligand>
</feature>
<keyword evidence="7 10" id="KW-0460">Magnesium</keyword>
<evidence type="ECO:0000256" key="11">
    <source>
        <dbReference type="PIRSR" id="PIRSR006268-2"/>
    </source>
</evidence>
<dbReference type="GO" id="GO:0046872">
    <property type="term" value="F:metal ion binding"/>
    <property type="evidence" value="ECO:0007669"/>
    <property type="project" value="UniProtKB-UniRule"/>
</dbReference>
<dbReference type="KEGG" id="clf:GJQ69_04350"/>
<evidence type="ECO:0000256" key="6">
    <source>
        <dbReference type="ARBA" id="ARBA00022827"/>
    </source>
</evidence>
<reference evidence="14" key="3">
    <citation type="journal article" date="2022" name="Int. J. Syst. Evol. Microbiol.">
        <title>Caproicibacterium lactatifermentans sp. nov., isolated from pit clay used for the production of Chinese strong aroma-type liquor.</title>
        <authorList>
            <person name="Wang H."/>
            <person name="Gu Y."/>
            <person name="Zhao D."/>
            <person name="Qiao Z."/>
            <person name="Zheng J."/>
            <person name="Gao J."/>
            <person name="Ren C."/>
            <person name="Xu Y."/>
        </authorList>
    </citation>
    <scope>NUCLEOTIDE SEQUENCE</scope>
    <source>
        <strain evidence="14">JNU-WLY1368</strain>
    </source>
</reference>
<keyword evidence="16" id="KW-1185">Reference proteome</keyword>
<comment type="cofactor">
    <cofactor evidence="11">
        <name>Mg(2+)</name>
        <dbReference type="ChEBI" id="CHEBI:18420"/>
    </cofactor>
    <cofactor evidence="11">
        <name>Mn(2+)</name>
        <dbReference type="ChEBI" id="CHEBI:29035"/>
    </cofactor>
    <text evidence="11">Magnesium. Can also use manganese.</text>
</comment>
<dbReference type="Gene3D" id="3.10.520.10">
    <property type="entry name" value="ApbE-like domains"/>
    <property type="match status" value="1"/>
</dbReference>
<name>A0A859DP21_9FIRM</name>
<dbReference type="InterPro" id="IPR024932">
    <property type="entry name" value="ApbE"/>
</dbReference>
<dbReference type="InterPro" id="IPR003374">
    <property type="entry name" value="ApbE-like_sf"/>
</dbReference>
<keyword evidence="6 10" id="KW-0274">FAD</keyword>
<dbReference type="Proteomes" id="UP000509623">
    <property type="component" value="Chromosome"/>
</dbReference>
<dbReference type="PIRSF" id="PIRSF006268">
    <property type="entry name" value="ApbE"/>
    <property type="match status" value="1"/>
</dbReference>
<accession>A0A859DP21</accession>
<keyword evidence="12" id="KW-1133">Transmembrane helix</keyword>
<dbReference type="SUPFAM" id="SSF143631">
    <property type="entry name" value="ApbE-like"/>
    <property type="match status" value="1"/>
</dbReference>
<dbReference type="GO" id="GO:0016740">
    <property type="term" value="F:transferase activity"/>
    <property type="evidence" value="ECO:0007669"/>
    <property type="project" value="UniProtKB-UniRule"/>
</dbReference>
<protein>
    <recommendedName>
        <fullName evidence="2 10">FAD:protein FMN transferase</fullName>
        <ecNumber evidence="1 10">2.7.1.180</ecNumber>
    </recommendedName>
    <alternativeName>
        <fullName evidence="8 10">Flavin transferase</fullName>
    </alternativeName>
</protein>
<evidence type="ECO:0000256" key="3">
    <source>
        <dbReference type="ARBA" id="ARBA00022630"/>
    </source>
</evidence>
<keyword evidence="12" id="KW-0812">Transmembrane</keyword>
<feature type="transmembrane region" description="Helical" evidence="12">
    <location>
        <begin position="7"/>
        <end position="29"/>
    </location>
</feature>
<evidence type="ECO:0000256" key="5">
    <source>
        <dbReference type="ARBA" id="ARBA00022723"/>
    </source>
</evidence>
<dbReference type="EC" id="2.7.1.180" evidence="1 10"/>
<dbReference type="Pfam" id="PF02424">
    <property type="entry name" value="ApbE"/>
    <property type="match status" value="1"/>
</dbReference>
<keyword evidence="5 10" id="KW-0479">Metal-binding</keyword>
<evidence type="ECO:0000313" key="16">
    <source>
        <dbReference type="Proteomes" id="UP000509623"/>
    </source>
</evidence>
<evidence type="ECO:0000313" key="14">
    <source>
        <dbReference type="EMBL" id="QKO29587.1"/>
    </source>
</evidence>